<dbReference type="GeneID" id="9096529"/>
<gene>
    <name evidence="2" type="ORF">PAAG_04770</name>
</gene>
<sequence length="435" mass="50444">MAPNLEVRARKFRAIFDRAKATYLKKNQCDNQVNRPSFWGWLPVEIQINIFSHCRLQDIVHLRLASRAFTTLIDTHEEAISRKYLRLRRHGSLPSPIDESRTYTREPEDDVILLSDLFPPPRRENSDQGVYTFRYLWSLRKRQEVCSKLSYYLADRVLDRYMQTSPENEPPFASKKDLQASHECRVAQLQFKLTPLMCVNIYLLLDATPISIDQIMIISILTITPRFYTLFFLETYARARLDLQSDLYATYLAGRLPVPIQPPDRSRMFRKLQAEIVRTPPFTNTRTLISTHHCTHLLVSYLRFTLSPEPPFHTSCDPWISMLLTTSGLGRIAEFFAAEKGGGNNQRTMRKEFMRNMQADWDASRNDVRACMVYGDGEESVKPPPIREIWFEAARTEMRVRGVLPHQTEDWVEVSGGARISIGCQNCVSEDGWLA</sequence>
<dbReference type="OMA" id="LLTTHEH"/>
<dbReference type="STRING" id="502779.C1H2E1"/>
<dbReference type="Pfam" id="PF00646">
    <property type="entry name" value="F-box"/>
    <property type="match status" value="1"/>
</dbReference>
<feature type="domain" description="F-box" evidence="1">
    <location>
        <begin position="36"/>
        <end position="87"/>
    </location>
</feature>
<name>C1H2E1_PARBA</name>
<proteinExistence type="predicted"/>
<dbReference type="EMBL" id="KN294003">
    <property type="protein sequence ID" value="EEH33721.2"/>
    <property type="molecule type" value="Genomic_DNA"/>
</dbReference>
<dbReference type="AlphaFoldDB" id="C1H2E1"/>
<dbReference type="Proteomes" id="UP000002059">
    <property type="component" value="Partially assembled WGS sequence"/>
</dbReference>
<dbReference type="VEuPathDB" id="FungiDB:PAAG_04770"/>
<protein>
    <submittedName>
        <fullName evidence="2">F-box domain-containing protein</fullName>
    </submittedName>
</protein>
<accession>C1H2E1</accession>
<keyword evidence="3" id="KW-1185">Reference proteome</keyword>
<evidence type="ECO:0000313" key="2">
    <source>
        <dbReference type="EMBL" id="EEH33721.2"/>
    </source>
</evidence>
<dbReference type="RefSeq" id="XP_015699592.1">
    <property type="nucleotide sequence ID" value="XM_015845366.1"/>
</dbReference>
<dbReference type="SUPFAM" id="SSF81383">
    <property type="entry name" value="F-box domain"/>
    <property type="match status" value="1"/>
</dbReference>
<evidence type="ECO:0000313" key="3">
    <source>
        <dbReference type="Proteomes" id="UP000002059"/>
    </source>
</evidence>
<reference evidence="2 3" key="1">
    <citation type="journal article" date="2011" name="PLoS Genet.">
        <title>Comparative genomic analysis of human fungal pathogens causing paracoccidioidomycosis.</title>
        <authorList>
            <person name="Desjardins C.A."/>
            <person name="Champion M.D."/>
            <person name="Holder J.W."/>
            <person name="Muszewska A."/>
            <person name="Goldberg J."/>
            <person name="Bailao A.M."/>
            <person name="Brigido M.M."/>
            <person name="Ferreira M.E."/>
            <person name="Garcia A.M."/>
            <person name="Grynberg M."/>
            <person name="Gujja S."/>
            <person name="Heiman D.I."/>
            <person name="Henn M.R."/>
            <person name="Kodira C.D."/>
            <person name="Leon-Narvaez H."/>
            <person name="Longo L.V."/>
            <person name="Ma L.J."/>
            <person name="Malavazi I."/>
            <person name="Matsuo A.L."/>
            <person name="Morais F.V."/>
            <person name="Pereira M."/>
            <person name="Rodriguez-Brito S."/>
            <person name="Sakthikumar S."/>
            <person name="Salem-Izacc S.M."/>
            <person name="Sykes S.M."/>
            <person name="Teixeira M.M."/>
            <person name="Vallejo M.C."/>
            <person name="Walter M.E."/>
            <person name="Yandava C."/>
            <person name="Young S."/>
            <person name="Zeng Q."/>
            <person name="Zucker J."/>
            <person name="Felipe M.S."/>
            <person name="Goldman G.H."/>
            <person name="Haas B.J."/>
            <person name="McEwen J.G."/>
            <person name="Nino-Vega G."/>
            <person name="Puccia R."/>
            <person name="San-Blas G."/>
            <person name="Soares C.M."/>
            <person name="Birren B.W."/>
            <person name="Cuomo C.A."/>
        </authorList>
    </citation>
    <scope>NUCLEOTIDE SEQUENCE [LARGE SCALE GENOMIC DNA]</scope>
    <source>
        <strain evidence="3">ATCC MYA-826 / Pb01</strain>
    </source>
</reference>
<dbReference type="OrthoDB" id="8864979at2759"/>
<evidence type="ECO:0000259" key="1">
    <source>
        <dbReference type="PROSITE" id="PS50181"/>
    </source>
</evidence>
<dbReference type="PROSITE" id="PS50181">
    <property type="entry name" value="FBOX"/>
    <property type="match status" value="1"/>
</dbReference>
<dbReference type="HOGENOM" id="CLU_677862_0_0_1"/>
<dbReference type="eggNOG" id="ENOG502S4JF">
    <property type="taxonomic scope" value="Eukaryota"/>
</dbReference>
<organism evidence="2 3">
    <name type="scientific">Paracoccidioides lutzii (strain ATCC MYA-826 / Pb01)</name>
    <name type="common">Paracoccidioides brasiliensis</name>
    <dbReference type="NCBI Taxonomy" id="502779"/>
    <lineage>
        <taxon>Eukaryota</taxon>
        <taxon>Fungi</taxon>
        <taxon>Dikarya</taxon>
        <taxon>Ascomycota</taxon>
        <taxon>Pezizomycotina</taxon>
        <taxon>Eurotiomycetes</taxon>
        <taxon>Eurotiomycetidae</taxon>
        <taxon>Onygenales</taxon>
        <taxon>Ajellomycetaceae</taxon>
        <taxon>Paracoccidioides</taxon>
    </lineage>
</organism>
<dbReference type="InterPro" id="IPR001810">
    <property type="entry name" value="F-box_dom"/>
</dbReference>
<dbReference type="KEGG" id="pbl:PAAG_04770"/>
<dbReference type="InterPro" id="IPR036047">
    <property type="entry name" value="F-box-like_dom_sf"/>
</dbReference>